<proteinExistence type="predicted"/>
<keyword evidence="2 5" id="KW-0812">Transmembrane</keyword>
<feature type="transmembrane region" description="Helical" evidence="5">
    <location>
        <begin position="110"/>
        <end position="129"/>
    </location>
</feature>
<dbReference type="Pfam" id="PF02300">
    <property type="entry name" value="Fumarate_red_C"/>
    <property type="match status" value="1"/>
</dbReference>
<gene>
    <name evidence="6" type="primary">frdC</name>
    <name evidence="6" type="ORF">SIN8267_02681</name>
</gene>
<keyword evidence="3 5" id="KW-1133">Transmembrane helix</keyword>
<evidence type="ECO:0000256" key="3">
    <source>
        <dbReference type="ARBA" id="ARBA00022989"/>
    </source>
</evidence>
<evidence type="ECO:0000313" key="6">
    <source>
        <dbReference type="EMBL" id="CAH0992548.1"/>
    </source>
</evidence>
<keyword evidence="4 5" id="KW-0472">Membrane</keyword>
<dbReference type="RefSeq" id="WP_237445230.1">
    <property type="nucleotide sequence ID" value="NZ_CAKLPX010000003.1"/>
</dbReference>
<evidence type="ECO:0000256" key="1">
    <source>
        <dbReference type="ARBA" id="ARBA00022475"/>
    </source>
</evidence>
<organism evidence="6 7">
    <name type="scientific">Sinobacterium norvegicum</name>
    <dbReference type="NCBI Taxonomy" id="1641715"/>
    <lineage>
        <taxon>Bacteria</taxon>
        <taxon>Pseudomonadati</taxon>
        <taxon>Pseudomonadota</taxon>
        <taxon>Gammaproteobacteria</taxon>
        <taxon>Cellvibrionales</taxon>
        <taxon>Spongiibacteraceae</taxon>
        <taxon>Sinobacterium</taxon>
    </lineage>
</organism>
<name>A0ABN8EJD0_9GAMM</name>
<protein>
    <submittedName>
        <fullName evidence="6">Fumarate reductase subunit C</fullName>
    </submittedName>
</protein>
<dbReference type="SUPFAM" id="SSF81343">
    <property type="entry name" value="Fumarate reductase respiratory complex transmembrane subunits"/>
    <property type="match status" value="1"/>
</dbReference>
<feature type="transmembrane region" description="Helical" evidence="5">
    <location>
        <begin position="33"/>
        <end position="55"/>
    </location>
</feature>
<dbReference type="InterPro" id="IPR003510">
    <property type="entry name" value="Fumarate_red_C"/>
</dbReference>
<dbReference type="Gene3D" id="1.20.1300.10">
    <property type="entry name" value="Fumarate reductase/succinate dehydrogenase, transmembrane subunit"/>
    <property type="match status" value="1"/>
</dbReference>
<feature type="transmembrane region" description="Helical" evidence="5">
    <location>
        <begin position="67"/>
        <end position="89"/>
    </location>
</feature>
<dbReference type="InterPro" id="IPR034804">
    <property type="entry name" value="SQR/QFR_C/D"/>
</dbReference>
<reference evidence="6" key="1">
    <citation type="submission" date="2021-12" db="EMBL/GenBank/DDBJ databases">
        <authorList>
            <person name="Rodrigo-Torres L."/>
            <person name="Arahal R. D."/>
            <person name="Lucena T."/>
        </authorList>
    </citation>
    <scope>NUCLEOTIDE SEQUENCE</scope>
    <source>
        <strain evidence="6">CECT 8267</strain>
    </source>
</reference>
<comment type="caution">
    <text evidence="6">The sequence shown here is derived from an EMBL/GenBank/DDBJ whole genome shotgun (WGS) entry which is preliminary data.</text>
</comment>
<evidence type="ECO:0000256" key="5">
    <source>
        <dbReference type="SAM" id="Phobius"/>
    </source>
</evidence>
<accession>A0ABN8EJD0</accession>
<keyword evidence="1" id="KW-1003">Cell membrane</keyword>
<evidence type="ECO:0000256" key="2">
    <source>
        <dbReference type="ARBA" id="ARBA00022692"/>
    </source>
</evidence>
<evidence type="ECO:0000313" key="7">
    <source>
        <dbReference type="Proteomes" id="UP000838100"/>
    </source>
</evidence>
<dbReference type="Proteomes" id="UP000838100">
    <property type="component" value="Unassembled WGS sequence"/>
</dbReference>
<dbReference type="EMBL" id="CAKLPX010000003">
    <property type="protein sequence ID" value="CAH0992548.1"/>
    <property type="molecule type" value="Genomic_DNA"/>
</dbReference>
<keyword evidence="7" id="KW-1185">Reference proteome</keyword>
<sequence>MSRKPYTPKLSKTWYLDNPFFTKYMVREGSSILMAYFCLNLLAGFSSLVSGEMAWNNWLAAQSNPVLWLLNIASLLLCSYHTITWFSIAPRVAPPVFIGDKRLPLSAIGIVHWLTFVIASIAVIGGALIA</sequence>
<evidence type="ECO:0000256" key="4">
    <source>
        <dbReference type="ARBA" id="ARBA00023136"/>
    </source>
</evidence>